<evidence type="ECO:0000313" key="3">
    <source>
        <dbReference type="Proteomes" id="UP000828390"/>
    </source>
</evidence>
<keyword evidence="3" id="KW-1185">Reference proteome</keyword>
<protein>
    <submittedName>
        <fullName evidence="2">Uncharacterized protein</fullName>
    </submittedName>
</protein>
<proteinExistence type="predicted"/>
<reference evidence="2" key="2">
    <citation type="submission" date="2020-11" db="EMBL/GenBank/DDBJ databases">
        <authorList>
            <person name="McCartney M.A."/>
            <person name="Auch B."/>
            <person name="Kono T."/>
            <person name="Mallez S."/>
            <person name="Becker A."/>
            <person name="Gohl D.M."/>
            <person name="Silverstein K.A.T."/>
            <person name="Koren S."/>
            <person name="Bechman K.B."/>
            <person name="Herman A."/>
            <person name="Abrahante J.E."/>
            <person name="Garbe J."/>
        </authorList>
    </citation>
    <scope>NUCLEOTIDE SEQUENCE</scope>
    <source>
        <strain evidence="2">Duluth1</strain>
        <tissue evidence="2">Whole animal</tissue>
    </source>
</reference>
<name>A0A9D3YHF2_DREPO</name>
<gene>
    <name evidence="2" type="ORF">DPMN_073936</name>
</gene>
<evidence type="ECO:0000256" key="1">
    <source>
        <dbReference type="SAM" id="MobiDB-lite"/>
    </source>
</evidence>
<accession>A0A9D3YHF2</accession>
<dbReference type="Proteomes" id="UP000828390">
    <property type="component" value="Unassembled WGS sequence"/>
</dbReference>
<dbReference type="EMBL" id="JAIWYP010000015">
    <property type="protein sequence ID" value="KAH3698990.1"/>
    <property type="molecule type" value="Genomic_DNA"/>
</dbReference>
<dbReference type="AlphaFoldDB" id="A0A9D3YHF2"/>
<feature type="region of interest" description="Disordered" evidence="1">
    <location>
        <begin position="1"/>
        <end position="32"/>
    </location>
</feature>
<evidence type="ECO:0000313" key="2">
    <source>
        <dbReference type="EMBL" id="KAH3698990.1"/>
    </source>
</evidence>
<organism evidence="2 3">
    <name type="scientific">Dreissena polymorpha</name>
    <name type="common">Zebra mussel</name>
    <name type="synonym">Mytilus polymorpha</name>
    <dbReference type="NCBI Taxonomy" id="45954"/>
    <lineage>
        <taxon>Eukaryota</taxon>
        <taxon>Metazoa</taxon>
        <taxon>Spiralia</taxon>
        <taxon>Lophotrochozoa</taxon>
        <taxon>Mollusca</taxon>
        <taxon>Bivalvia</taxon>
        <taxon>Autobranchia</taxon>
        <taxon>Heteroconchia</taxon>
        <taxon>Euheterodonta</taxon>
        <taxon>Imparidentia</taxon>
        <taxon>Neoheterodontei</taxon>
        <taxon>Myida</taxon>
        <taxon>Dreissenoidea</taxon>
        <taxon>Dreissenidae</taxon>
        <taxon>Dreissena</taxon>
    </lineage>
</organism>
<sequence length="96" mass="10620">MRCGKTGVPEGNPPAGYVDHLPNSPAPGTGRQVADSFDSDILKFSVMLMMLALLRRKNSPSNLDQQLECARRVRGGSHPQKILFKTSPRNRKEECL</sequence>
<reference evidence="2" key="1">
    <citation type="journal article" date="2019" name="bioRxiv">
        <title>The Genome of the Zebra Mussel, Dreissena polymorpha: A Resource for Invasive Species Research.</title>
        <authorList>
            <person name="McCartney M.A."/>
            <person name="Auch B."/>
            <person name="Kono T."/>
            <person name="Mallez S."/>
            <person name="Zhang Y."/>
            <person name="Obille A."/>
            <person name="Becker A."/>
            <person name="Abrahante J.E."/>
            <person name="Garbe J."/>
            <person name="Badalamenti J.P."/>
            <person name="Herman A."/>
            <person name="Mangelson H."/>
            <person name="Liachko I."/>
            <person name="Sullivan S."/>
            <person name="Sone E.D."/>
            <person name="Koren S."/>
            <person name="Silverstein K.A.T."/>
            <person name="Beckman K.B."/>
            <person name="Gohl D.M."/>
        </authorList>
    </citation>
    <scope>NUCLEOTIDE SEQUENCE</scope>
    <source>
        <strain evidence="2">Duluth1</strain>
        <tissue evidence="2">Whole animal</tissue>
    </source>
</reference>
<comment type="caution">
    <text evidence="2">The sequence shown here is derived from an EMBL/GenBank/DDBJ whole genome shotgun (WGS) entry which is preliminary data.</text>
</comment>